<feature type="region of interest" description="Disordered" evidence="1">
    <location>
        <begin position="34"/>
        <end position="55"/>
    </location>
</feature>
<sequence length="82" mass="9545">MRSERIGFDFAFAQVMRNFNHDWTTARREVGSILGKRKKRQRKEKVSGQQMNLFSKMTREEHMSDAAKHEVSLIAGIPAHDL</sequence>
<accession>A0A1J5G2T5</accession>
<name>A0A1J5G2T5_9BACT</name>
<organism evidence="2 3">
    <name type="scientific">Candidatus Nomurabacteria bacterium CG2_30_43_9</name>
    <dbReference type="NCBI Taxonomy" id="1805283"/>
    <lineage>
        <taxon>Bacteria</taxon>
        <taxon>Candidatus Nomuraibacteriota</taxon>
    </lineage>
</organism>
<comment type="caution">
    <text evidence="2">The sequence shown here is derived from an EMBL/GenBank/DDBJ whole genome shotgun (WGS) entry which is preliminary data.</text>
</comment>
<reference evidence="2 3" key="1">
    <citation type="journal article" date="2016" name="Environ. Microbiol.">
        <title>Genomic resolution of a cold subsurface aquifer community provides metabolic insights for novel microbes adapted to high CO concentrations.</title>
        <authorList>
            <person name="Probst A.J."/>
            <person name="Castelle C.J."/>
            <person name="Singh A."/>
            <person name="Brown C.T."/>
            <person name="Anantharaman K."/>
            <person name="Sharon I."/>
            <person name="Hug L.A."/>
            <person name="Burstein D."/>
            <person name="Emerson J.B."/>
            <person name="Thomas B.C."/>
            <person name="Banfield J.F."/>
        </authorList>
    </citation>
    <scope>NUCLEOTIDE SEQUENCE [LARGE SCALE GENOMIC DNA]</scope>
    <source>
        <strain evidence="2">CG2_30_43_9</strain>
    </source>
</reference>
<evidence type="ECO:0000256" key="1">
    <source>
        <dbReference type="SAM" id="MobiDB-lite"/>
    </source>
</evidence>
<proteinExistence type="predicted"/>
<evidence type="ECO:0000313" key="3">
    <source>
        <dbReference type="Proteomes" id="UP000182059"/>
    </source>
</evidence>
<protein>
    <submittedName>
        <fullName evidence="2">Uncharacterized protein</fullName>
    </submittedName>
</protein>
<dbReference type="Proteomes" id="UP000182059">
    <property type="component" value="Unassembled WGS sequence"/>
</dbReference>
<dbReference type="AlphaFoldDB" id="A0A1J5G2T5"/>
<gene>
    <name evidence="2" type="ORF">AUK15_00320</name>
</gene>
<dbReference type="EMBL" id="MNYX01000007">
    <property type="protein sequence ID" value="OIP66555.1"/>
    <property type="molecule type" value="Genomic_DNA"/>
</dbReference>
<evidence type="ECO:0000313" key="2">
    <source>
        <dbReference type="EMBL" id="OIP66555.1"/>
    </source>
</evidence>